<dbReference type="Proteomes" id="UP001201980">
    <property type="component" value="Unassembled WGS sequence"/>
</dbReference>
<keyword evidence="3" id="KW-1185">Reference proteome</keyword>
<dbReference type="SFLD" id="SFLDS00028">
    <property type="entry name" value="Proline_Racemase"/>
    <property type="match status" value="1"/>
</dbReference>
<dbReference type="PIRSF" id="PIRSF029792">
    <property type="entry name" value="Pro_racemase"/>
    <property type="match status" value="1"/>
</dbReference>
<reference evidence="2" key="1">
    <citation type="submission" date="2022-07" db="EMBL/GenBank/DDBJ databases">
        <title>Draft genome sequence of Zalerion maritima ATCC 34329, a (micro)plastics degrading marine fungus.</title>
        <authorList>
            <person name="Paco A."/>
            <person name="Goncalves M.F.M."/>
            <person name="Rocha-Santos T.A.P."/>
            <person name="Alves A."/>
        </authorList>
    </citation>
    <scope>NUCLEOTIDE SEQUENCE</scope>
    <source>
        <strain evidence="2">ATCC 34329</strain>
    </source>
</reference>
<proteinExistence type="inferred from homology"/>
<comment type="similarity">
    <text evidence="1">Belongs to the proline racemase family.</text>
</comment>
<evidence type="ECO:0000313" key="3">
    <source>
        <dbReference type="Proteomes" id="UP001201980"/>
    </source>
</evidence>
<evidence type="ECO:0008006" key="4">
    <source>
        <dbReference type="Google" id="ProtNLM"/>
    </source>
</evidence>
<dbReference type="SUPFAM" id="SSF54506">
    <property type="entry name" value="Diaminopimelate epimerase-like"/>
    <property type="match status" value="1"/>
</dbReference>
<dbReference type="AlphaFoldDB" id="A0AAD5WMG4"/>
<name>A0AAD5WMG4_9PEZI</name>
<evidence type="ECO:0000256" key="1">
    <source>
        <dbReference type="ARBA" id="ARBA00007529"/>
    </source>
</evidence>
<dbReference type="EMBL" id="JAKWBI020000585">
    <property type="protein sequence ID" value="KAJ2893596.1"/>
    <property type="molecule type" value="Genomic_DNA"/>
</dbReference>
<dbReference type="Gene3D" id="3.10.310.10">
    <property type="entry name" value="Diaminopimelate Epimerase, Chain A, domain 1"/>
    <property type="match status" value="1"/>
</dbReference>
<comment type="caution">
    <text evidence="2">The sequence shown here is derived from an EMBL/GenBank/DDBJ whole genome shotgun (WGS) entry which is preliminary data.</text>
</comment>
<dbReference type="InterPro" id="IPR008794">
    <property type="entry name" value="Pro_racemase_fam"/>
</dbReference>
<dbReference type="PANTHER" id="PTHR33442">
    <property type="entry name" value="TRANS-3-HYDROXY-L-PROLINE DEHYDRATASE"/>
    <property type="match status" value="1"/>
</dbReference>
<sequence length="329" mass="35299">MPSLGALDDVNVRPSRAWNLNISQADHSLGLHAPDNHHLPGMKHSRMISIINCHAEGEVGDVVVGGIMDVPSAKTINGICVSTVLLECGMLEMKEPVTKFKLDTAAGVVDVAAKCSGGKCKSVGFENIPSFVDTMGLEVDALGIPRKVKVDIAWGSMWFAIVDAASVGVPLEKDNAMELVEMGEKIKKAVKRTYTPVHPENHGLKGVSIISLTGPLREEDLEGGGRCKTATNAVVVGPGRLDRCPTGTGTSARMALLHAKEQLRKGETFTHQTVLGTEFVCRIQKDGVAVGRKDAVISYVEGRAWIYGHQLVLLDPEDPFQTGYRVGDQ</sequence>
<dbReference type="PANTHER" id="PTHR33442:SF5">
    <property type="entry name" value="BIFUNCTIONAL TRANS-3-HYDROXY-L-PROLINE DEHYDRATASE_2-EPIMERASE"/>
    <property type="match status" value="1"/>
</dbReference>
<organism evidence="2 3">
    <name type="scientific">Zalerion maritima</name>
    <dbReference type="NCBI Taxonomy" id="339359"/>
    <lineage>
        <taxon>Eukaryota</taxon>
        <taxon>Fungi</taxon>
        <taxon>Dikarya</taxon>
        <taxon>Ascomycota</taxon>
        <taxon>Pezizomycotina</taxon>
        <taxon>Sordariomycetes</taxon>
        <taxon>Lulworthiomycetidae</taxon>
        <taxon>Lulworthiales</taxon>
        <taxon>Lulworthiaceae</taxon>
        <taxon>Zalerion</taxon>
    </lineage>
</organism>
<evidence type="ECO:0000313" key="2">
    <source>
        <dbReference type="EMBL" id="KAJ2893596.1"/>
    </source>
</evidence>
<gene>
    <name evidence="2" type="ORF">MKZ38_008419</name>
</gene>
<dbReference type="GO" id="GO:0047580">
    <property type="term" value="F:4-hydroxyproline epimerase activity"/>
    <property type="evidence" value="ECO:0007669"/>
    <property type="project" value="TreeGrafter"/>
</dbReference>
<accession>A0AAD5WMG4</accession>
<dbReference type="Pfam" id="PF05544">
    <property type="entry name" value="Pro_racemase"/>
    <property type="match status" value="1"/>
</dbReference>
<protein>
    <recommendedName>
        <fullName evidence="4">Proline racemase</fullName>
    </recommendedName>
</protein>